<gene>
    <name evidence="1" type="ORF">EVAR_11936_1</name>
</gene>
<dbReference type="EMBL" id="BGZK01000128">
    <property type="protein sequence ID" value="GBP21338.1"/>
    <property type="molecule type" value="Genomic_DNA"/>
</dbReference>
<keyword evidence="2" id="KW-1185">Reference proteome</keyword>
<name>A0A4C1U503_EUMVA</name>
<proteinExistence type="predicted"/>
<comment type="caution">
    <text evidence="1">The sequence shown here is derived from an EMBL/GenBank/DDBJ whole genome shotgun (WGS) entry which is preliminary data.</text>
</comment>
<dbReference type="AlphaFoldDB" id="A0A4C1U503"/>
<evidence type="ECO:0000313" key="2">
    <source>
        <dbReference type="Proteomes" id="UP000299102"/>
    </source>
</evidence>
<dbReference type="OrthoDB" id="10050074at2759"/>
<organism evidence="1 2">
    <name type="scientific">Eumeta variegata</name>
    <name type="common">Bagworm moth</name>
    <name type="synonym">Eumeta japonica</name>
    <dbReference type="NCBI Taxonomy" id="151549"/>
    <lineage>
        <taxon>Eukaryota</taxon>
        <taxon>Metazoa</taxon>
        <taxon>Ecdysozoa</taxon>
        <taxon>Arthropoda</taxon>
        <taxon>Hexapoda</taxon>
        <taxon>Insecta</taxon>
        <taxon>Pterygota</taxon>
        <taxon>Neoptera</taxon>
        <taxon>Endopterygota</taxon>
        <taxon>Lepidoptera</taxon>
        <taxon>Glossata</taxon>
        <taxon>Ditrysia</taxon>
        <taxon>Tineoidea</taxon>
        <taxon>Psychidae</taxon>
        <taxon>Oiketicinae</taxon>
        <taxon>Eumeta</taxon>
    </lineage>
</organism>
<evidence type="ECO:0000313" key="1">
    <source>
        <dbReference type="EMBL" id="GBP21338.1"/>
    </source>
</evidence>
<protein>
    <submittedName>
        <fullName evidence="1">Uncharacterized protein</fullName>
    </submittedName>
</protein>
<dbReference type="Proteomes" id="UP000299102">
    <property type="component" value="Unassembled WGS sequence"/>
</dbReference>
<accession>A0A4C1U503</accession>
<sequence>MTIAGTSDLIKNGWVDGSAPRGSRLTRESIELPTIAKYMKDVSKRFFDIAKSHPNALLRSVASYEAQPYYLICRPRNVLIDPSDALIAKVQSLMEVNDAHDFSKSPHSSGPLPCTVGYTGSARADA</sequence>
<reference evidence="1 2" key="1">
    <citation type="journal article" date="2019" name="Commun. Biol.">
        <title>The bagworm genome reveals a unique fibroin gene that provides high tensile strength.</title>
        <authorList>
            <person name="Kono N."/>
            <person name="Nakamura H."/>
            <person name="Ohtoshi R."/>
            <person name="Tomita M."/>
            <person name="Numata K."/>
            <person name="Arakawa K."/>
        </authorList>
    </citation>
    <scope>NUCLEOTIDE SEQUENCE [LARGE SCALE GENOMIC DNA]</scope>
</reference>